<comment type="caution">
    <text evidence="2">The sequence shown here is derived from an EMBL/GenBank/DDBJ whole genome shotgun (WGS) entry which is preliminary data.</text>
</comment>
<accession>A0AAV4GR93</accession>
<protein>
    <submittedName>
        <fullName evidence="2">BA71V-B263R</fullName>
    </submittedName>
</protein>
<evidence type="ECO:0000256" key="1">
    <source>
        <dbReference type="SAM" id="MobiDB-lite"/>
    </source>
</evidence>
<feature type="region of interest" description="Disordered" evidence="1">
    <location>
        <begin position="352"/>
        <end position="422"/>
    </location>
</feature>
<sequence length="422" mass="46372">MATDKLYTPEDEAILERTDPPFSPLTMFVCTFEAVLTNINLTHEALIELLEPKGAIKALNCNFGHKVQPGYERFGKKPKPAREVHVARGGSLTRGRQLTPAVVRLRKPQGDATCFNSALEVTIIPGPEDNPPAAVQKYLAQNPNKHYAVKSFPTTGKTQVPGVVCASLEDGSYVARLWAKFLTEAGIAANPEEPITVARETPIMLNFKYFLYRRDERVILNLSAVADHLETAKSAYEFAERTRGIEKAELAVAEKMFKTANRDAWSIYEGAEKSSELPFPVREIKRVQDGQNISFKFVSPAGKKVRVNMFYRGKVNILGSADFETPKAIYAYLSALVSSRWEKLVSIQPLPDQARRTHGASKPKPKSSSAAALPGSAATATSGGDLNPPENAARASEDATLDKEQRQDIENDQENPLDGDAK</sequence>
<keyword evidence="3" id="KW-1185">Reference proteome</keyword>
<dbReference type="AlphaFoldDB" id="A0AAV4GR93"/>
<evidence type="ECO:0000313" key="2">
    <source>
        <dbReference type="EMBL" id="GFR88328.1"/>
    </source>
</evidence>
<reference evidence="2 3" key="1">
    <citation type="journal article" date="2021" name="Elife">
        <title>Chloroplast acquisition without the gene transfer in kleptoplastic sea slugs, Plakobranchus ocellatus.</title>
        <authorList>
            <person name="Maeda T."/>
            <person name="Takahashi S."/>
            <person name="Yoshida T."/>
            <person name="Shimamura S."/>
            <person name="Takaki Y."/>
            <person name="Nagai Y."/>
            <person name="Toyoda A."/>
            <person name="Suzuki Y."/>
            <person name="Arimoto A."/>
            <person name="Ishii H."/>
            <person name="Satoh N."/>
            <person name="Nishiyama T."/>
            <person name="Hasebe M."/>
            <person name="Maruyama T."/>
            <person name="Minagawa J."/>
            <person name="Obokata J."/>
            <person name="Shigenobu S."/>
        </authorList>
    </citation>
    <scope>NUCLEOTIDE SEQUENCE [LARGE SCALE GENOMIC DNA]</scope>
</reference>
<organism evidence="2 3">
    <name type="scientific">Elysia marginata</name>
    <dbReference type="NCBI Taxonomy" id="1093978"/>
    <lineage>
        <taxon>Eukaryota</taxon>
        <taxon>Metazoa</taxon>
        <taxon>Spiralia</taxon>
        <taxon>Lophotrochozoa</taxon>
        <taxon>Mollusca</taxon>
        <taxon>Gastropoda</taxon>
        <taxon>Heterobranchia</taxon>
        <taxon>Euthyneura</taxon>
        <taxon>Panpulmonata</taxon>
        <taxon>Sacoglossa</taxon>
        <taxon>Placobranchoidea</taxon>
        <taxon>Plakobranchidae</taxon>
        <taxon>Elysia</taxon>
    </lineage>
</organism>
<feature type="compositionally biased region" description="Basic residues" evidence="1">
    <location>
        <begin position="356"/>
        <end position="365"/>
    </location>
</feature>
<feature type="compositionally biased region" description="Acidic residues" evidence="1">
    <location>
        <begin position="410"/>
        <end position="422"/>
    </location>
</feature>
<feature type="compositionally biased region" description="Basic and acidic residues" evidence="1">
    <location>
        <begin position="395"/>
        <end position="409"/>
    </location>
</feature>
<gene>
    <name evidence="2" type="ORF">ElyMa_002514700</name>
</gene>
<dbReference type="EMBL" id="BMAT01005152">
    <property type="protein sequence ID" value="GFR88328.1"/>
    <property type="molecule type" value="Genomic_DNA"/>
</dbReference>
<evidence type="ECO:0000313" key="3">
    <source>
        <dbReference type="Proteomes" id="UP000762676"/>
    </source>
</evidence>
<feature type="compositionally biased region" description="Low complexity" evidence="1">
    <location>
        <begin position="366"/>
        <end position="384"/>
    </location>
</feature>
<dbReference type="Proteomes" id="UP000762676">
    <property type="component" value="Unassembled WGS sequence"/>
</dbReference>
<proteinExistence type="predicted"/>
<name>A0AAV4GR93_9GAST</name>